<protein>
    <submittedName>
        <fullName evidence="1">DNA mismatch repair protein</fullName>
    </submittedName>
</protein>
<evidence type="ECO:0000313" key="1">
    <source>
        <dbReference type="EMBL" id="OAZ45810.1"/>
    </source>
</evidence>
<keyword evidence="2" id="KW-1185">Reference proteome</keyword>
<evidence type="ECO:0000313" key="2">
    <source>
        <dbReference type="Proteomes" id="UP000093918"/>
    </source>
</evidence>
<accession>A0ABX2WNN0</accession>
<dbReference type="SUPFAM" id="SSF55874">
    <property type="entry name" value="ATPase domain of HSP90 chaperone/DNA topoisomerase II/histidine kinase"/>
    <property type="match status" value="1"/>
</dbReference>
<reference evidence="2" key="1">
    <citation type="submission" date="2016-06" db="EMBL/GenBank/DDBJ databases">
        <title>Genome sequencing of cellulolytic organisms.</title>
        <authorList>
            <person name="Bohra V."/>
            <person name="Dafale N.A."/>
            <person name="Purohit H.J."/>
        </authorList>
    </citation>
    <scope>NUCLEOTIDE SEQUENCE [LARGE SCALE GENOMIC DNA]</scope>
    <source>
        <strain evidence="2">ND21</strain>
    </source>
</reference>
<name>A0ABX2WNN0_9MICO</name>
<dbReference type="InterPro" id="IPR036890">
    <property type="entry name" value="HATPase_C_sf"/>
</dbReference>
<sequence>MSEYDEPWAEDTVEVIRLAPDAGLVNSLGTNHTLESAIADLVDNSIDAGASHVSVRLLTRDDRLTEVEVLDDGRGMDAGQIDSALTIGHQRDYQPGDLGHFGMGLKAASFGHSDTLTVWSSKAGADPVGRRIRRADFSKDFACEVLSVAGATARADARRTVLGTEHGTSVIWNGIRNAYRGASASEARAWLSARSDALRAHLGATFHRLLADGRLELDVLVDQLDAALEAPGIPVLPIDPFGYVSSGHPGYPKTIFAEADGREVRMTCHIWPAKSDVTGFRFGNKTGERFQGFYIYRHDRLLQIGGWSDAAHEAPTRQLARVLIDDDGALGTLVTMNPEKSGIKFEPSFQDAIAAAAAADGTTFIEFLQDAETSFAEANKRNRGRKPAIRPEKGLPPAVRKRIGSELPLIHGDSIDLKWKTLPDGEFLDVDYATRTLWVNSRYRALFAPQGGSLNDAPVVKTLLYLLTHHIFEGKHLGSRDKDEIALWKSLLGAAVVAEERMRGRGVNGASR</sequence>
<proteinExistence type="predicted"/>
<dbReference type="EMBL" id="LZEM01000001">
    <property type="protein sequence ID" value="OAZ45810.1"/>
    <property type="molecule type" value="Genomic_DNA"/>
</dbReference>
<organism evidence="1 2">
    <name type="scientific">Microbacterium arborescens</name>
    <dbReference type="NCBI Taxonomy" id="33883"/>
    <lineage>
        <taxon>Bacteria</taxon>
        <taxon>Bacillati</taxon>
        <taxon>Actinomycetota</taxon>
        <taxon>Actinomycetes</taxon>
        <taxon>Micrococcales</taxon>
        <taxon>Microbacteriaceae</taxon>
        <taxon>Microbacterium</taxon>
    </lineage>
</organism>
<dbReference type="Pfam" id="PF13589">
    <property type="entry name" value="HATPase_c_3"/>
    <property type="match status" value="1"/>
</dbReference>
<dbReference type="Proteomes" id="UP000093918">
    <property type="component" value="Unassembled WGS sequence"/>
</dbReference>
<comment type="caution">
    <text evidence="1">The sequence shown here is derived from an EMBL/GenBank/DDBJ whole genome shotgun (WGS) entry which is preliminary data.</text>
</comment>
<dbReference type="Gene3D" id="3.30.565.10">
    <property type="entry name" value="Histidine kinase-like ATPase, C-terminal domain"/>
    <property type="match status" value="1"/>
</dbReference>
<gene>
    <name evidence="1" type="ORF">A9Z40_00435</name>
</gene>